<dbReference type="Gene3D" id="3.80.10.10">
    <property type="entry name" value="Ribonuclease Inhibitor"/>
    <property type="match status" value="2"/>
</dbReference>
<dbReference type="VEuPathDB" id="FungiDB:SDRG_09053"/>
<evidence type="ECO:0000313" key="2">
    <source>
        <dbReference type="Proteomes" id="UP000030762"/>
    </source>
</evidence>
<dbReference type="GeneID" id="19949780"/>
<organism evidence="1 2">
    <name type="scientific">Saprolegnia diclina (strain VS20)</name>
    <dbReference type="NCBI Taxonomy" id="1156394"/>
    <lineage>
        <taxon>Eukaryota</taxon>
        <taxon>Sar</taxon>
        <taxon>Stramenopiles</taxon>
        <taxon>Oomycota</taxon>
        <taxon>Saprolegniomycetes</taxon>
        <taxon>Saprolegniales</taxon>
        <taxon>Saprolegniaceae</taxon>
        <taxon>Saprolegnia</taxon>
    </lineage>
</organism>
<dbReference type="OMA" id="WTDATHA"/>
<evidence type="ECO:0000313" key="1">
    <source>
        <dbReference type="EMBL" id="EQC33546.1"/>
    </source>
</evidence>
<dbReference type="RefSeq" id="XP_008613186.1">
    <property type="nucleotide sequence ID" value="XM_008614964.1"/>
</dbReference>
<gene>
    <name evidence="1" type="ORF">SDRG_09053</name>
</gene>
<proteinExistence type="predicted"/>
<dbReference type="EMBL" id="JH767159">
    <property type="protein sequence ID" value="EQC33546.1"/>
    <property type="molecule type" value="Genomic_DNA"/>
</dbReference>
<dbReference type="SUPFAM" id="SSF52047">
    <property type="entry name" value="RNI-like"/>
    <property type="match status" value="1"/>
</dbReference>
<keyword evidence="2" id="KW-1185">Reference proteome</keyword>
<accession>T0QFQ6</accession>
<dbReference type="InterPro" id="IPR032675">
    <property type="entry name" value="LRR_dom_sf"/>
</dbReference>
<sequence>MATPTKRPCVVRDASTAVARLNGAVLIDMLQMIPNARDALAFLNAWPSTALPPSLVALKELSGVMSLTTQWPSLVLQTIPTDHMELGVSALPAFPQIQVSDMTDARCLAAALPRTVRVKLSTSSMWTDATHAVVRAWHDHITDLSFRKPSDMPEAVVDALRQCTHLRNVSIVDPINATVAQQIVAAVTTRSLQQLDLDVMFKDPLDTTDMAAWLRRGGATTLRLACTGVTDATALADAIYSCDSLASLSLVGARSVVDALLASPRPLHQLSELSLDVRGAAQNDTALLHKLSGAKMTSLTLIGRIIDAPPGIWKPLMSFTKLQQLTLQRISLLDVSASGTCPQLRSVTLRELAMQAKDIPKVTKWLGTSMSLRSLEWADMKLGRQGLTALAQAVPHWMTHGLETLSLQSIPIDADGAKRLAASLQQGRNPSPLRIALSNSQLLRGSVQQLANAIDACRQVTLGLFSSHSRKYKLEIAAGLGQPDVDAGDVIFVQMASPPA</sequence>
<dbReference type="OrthoDB" id="10302198at2759"/>
<protein>
    <submittedName>
        <fullName evidence="1">Uncharacterized protein</fullName>
    </submittedName>
</protein>
<dbReference type="InParanoid" id="T0QFQ6"/>
<reference evidence="1 2" key="1">
    <citation type="submission" date="2012-04" db="EMBL/GenBank/DDBJ databases">
        <title>The Genome Sequence of Saprolegnia declina VS20.</title>
        <authorList>
            <consortium name="The Broad Institute Genome Sequencing Platform"/>
            <person name="Russ C."/>
            <person name="Nusbaum C."/>
            <person name="Tyler B."/>
            <person name="van West P."/>
            <person name="Dieguez-Uribeondo J."/>
            <person name="de Bruijn I."/>
            <person name="Tripathy S."/>
            <person name="Jiang R."/>
            <person name="Young S.K."/>
            <person name="Zeng Q."/>
            <person name="Gargeya S."/>
            <person name="Fitzgerald M."/>
            <person name="Haas B."/>
            <person name="Abouelleil A."/>
            <person name="Alvarado L."/>
            <person name="Arachchi H.M."/>
            <person name="Berlin A."/>
            <person name="Chapman S.B."/>
            <person name="Goldberg J."/>
            <person name="Griggs A."/>
            <person name="Gujja S."/>
            <person name="Hansen M."/>
            <person name="Howarth C."/>
            <person name="Imamovic A."/>
            <person name="Larimer J."/>
            <person name="McCowen C."/>
            <person name="Montmayeur A."/>
            <person name="Murphy C."/>
            <person name="Neiman D."/>
            <person name="Pearson M."/>
            <person name="Priest M."/>
            <person name="Roberts A."/>
            <person name="Saif S."/>
            <person name="Shea T."/>
            <person name="Sisk P."/>
            <person name="Sykes S."/>
            <person name="Wortman J."/>
            <person name="Nusbaum C."/>
            <person name="Birren B."/>
        </authorList>
    </citation>
    <scope>NUCLEOTIDE SEQUENCE [LARGE SCALE GENOMIC DNA]</scope>
    <source>
        <strain evidence="1 2">VS20</strain>
    </source>
</reference>
<name>T0QFQ6_SAPDV</name>
<dbReference type="AlphaFoldDB" id="T0QFQ6"/>
<dbReference type="Proteomes" id="UP000030762">
    <property type="component" value="Unassembled WGS sequence"/>
</dbReference>